<evidence type="ECO:0000313" key="7">
    <source>
        <dbReference type="Proteomes" id="UP000886886"/>
    </source>
</evidence>
<dbReference type="AlphaFoldDB" id="A0A9D0ZUZ1"/>
<protein>
    <submittedName>
        <fullName evidence="6">LysR family transcriptional regulator</fullName>
    </submittedName>
</protein>
<dbReference type="Gene3D" id="1.10.10.10">
    <property type="entry name" value="Winged helix-like DNA-binding domain superfamily/Winged helix DNA-binding domain"/>
    <property type="match status" value="1"/>
</dbReference>
<evidence type="ECO:0000313" key="6">
    <source>
        <dbReference type="EMBL" id="HIQ95310.1"/>
    </source>
</evidence>
<comment type="similarity">
    <text evidence="1">Belongs to the LysR transcriptional regulatory family.</text>
</comment>
<dbReference type="GO" id="GO:0000976">
    <property type="term" value="F:transcription cis-regulatory region binding"/>
    <property type="evidence" value="ECO:0007669"/>
    <property type="project" value="TreeGrafter"/>
</dbReference>
<reference evidence="6" key="2">
    <citation type="journal article" date="2021" name="PeerJ">
        <title>Extensive microbial diversity within the chicken gut microbiome revealed by metagenomics and culture.</title>
        <authorList>
            <person name="Gilroy R."/>
            <person name="Ravi A."/>
            <person name="Getino M."/>
            <person name="Pursley I."/>
            <person name="Horton D.L."/>
            <person name="Alikhan N.F."/>
            <person name="Baker D."/>
            <person name="Gharbi K."/>
            <person name="Hall N."/>
            <person name="Watson M."/>
            <person name="Adriaenssens E.M."/>
            <person name="Foster-Nyarko E."/>
            <person name="Jarju S."/>
            <person name="Secka A."/>
            <person name="Antonio M."/>
            <person name="Oren A."/>
            <person name="Chaudhuri R.R."/>
            <person name="La Ragione R."/>
            <person name="Hildebrand F."/>
            <person name="Pallen M.J."/>
        </authorList>
    </citation>
    <scope>NUCLEOTIDE SEQUENCE</scope>
    <source>
        <strain evidence="6">ChiSjej3B21-11622</strain>
    </source>
</reference>
<dbReference type="Pfam" id="PF03466">
    <property type="entry name" value="LysR_substrate"/>
    <property type="match status" value="1"/>
</dbReference>
<dbReference type="SUPFAM" id="SSF53850">
    <property type="entry name" value="Periplasmic binding protein-like II"/>
    <property type="match status" value="1"/>
</dbReference>
<feature type="domain" description="HTH lysR-type" evidence="5">
    <location>
        <begin position="10"/>
        <end position="61"/>
    </location>
</feature>
<reference evidence="6" key="1">
    <citation type="submission" date="2020-10" db="EMBL/GenBank/DDBJ databases">
        <authorList>
            <person name="Gilroy R."/>
        </authorList>
    </citation>
    <scope>NUCLEOTIDE SEQUENCE</scope>
    <source>
        <strain evidence="6">ChiSjej3B21-11622</strain>
    </source>
</reference>
<dbReference type="PRINTS" id="PR00039">
    <property type="entry name" value="HTHLYSR"/>
</dbReference>
<dbReference type="InterPro" id="IPR000847">
    <property type="entry name" value="LysR_HTH_N"/>
</dbReference>
<dbReference type="InterPro" id="IPR005119">
    <property type="entry name" value="LysR_subst-bd"/>
</dbReference>
<dbReference type="Proteomes" id="UP000886886">
    <property type="component" value="Unassembled WGS sequence"/>
</dbReference>
<name>A0A9D0ZUZ1_9FIRM</name>
<dbReference type="InterPro" id="IPR036390">
    <property type="entry name" value="WH_DNA-bd_sf"/>
</dbReference>
<keyword evidence="4" id="KW-0804">Transcription</keyword>
<dbReference type="PROSITE" id="PS50931">
    <property type="entry name" value="HTH_LYSR"/>
    <property type="match status" value="1"/>
</dbReference>
<evidence type="ECO:0000256" key="3">
    <source>
        <dbReference type="ARBA" id="ARBA00023125"/>
    </source>
</evidence>
<evidence type="ECO:0000256" key="1">
    <source>
        <dbReference type="ARBA" id="ARBA00009437"/>
    </source>
</evidence>
<keyword evidence="2" id="KW-0805">Transcription regulation</keyword>
<dbReference type="SUPFAM" id="SSF46785">
    <property type="entry name" value="Winged helix' DNA-binding domain"/>
    <property type="match status" value="1"/>
</dbReference>
<dbReference type="CDD" id="cd05466">
    <property type="entry name" value="PBP2_LTTR_substrate"/>
    <property type="match status" value="1"/>
</dbReference>
<dbReference type="InterPro" id="IPR036388">
    <property type="entry name" value="WH-like_DNA-bd_sf"/>
</dbReference>
<dbReference type="EMBL" id="DVFT01000028">
    <property type="protein sequence ID" value="HIQ95310.1"/>
    <property type="molecule type" value="Genomic_DNA"/>
</dbReference>
<gene>
    <name evidence="6" type="ORF">IAB26_01985</name>
</gene>
<evidence type="ECO:0000256" key="4">
    <source>
        <dbReference type="ARBA" id="ARBA00023163"/>
    </source>
</evidence>
<dbReference type="Gene3D" id="3.40.190.290">
    <property type="match status" value="1"/>
</dbReference>
<dbReference type="PANTHER" id="PTHR30126">
    <property type="entry name" value="HTH-TYPE TRANSCRIPTIONAL REGULATOR"/>
    <property type="match status" value="1"/>
</dbReference>
<dbReference type="PANTHER" id="PTHR30126:SF64">
    <property type="entry name" value="HTH-TYPE TRANSCRIPTIONAL REGULATOR CITR"/>
    <property type="match status" value="1"/>
</dbReference>
<organism evidence="6 7">
    <name type="scientific">Candidatus Limivivens merdigallinarum</name>
    <dbReference type="NCBI Taxonomy" id="2840859"/>
    <lineage>
        <taxon>Bacteria</taxon>
        <taxon>Bacillati</taxon>
        <taxon>Bacillota</taxon>
        <taxon>Clostridia</taxon>
        <taxon>Lachnospirales</taxon>
        <taxon>Lachnospiraceae</taxon>
        <taxon>Lachnospiraceae incertae sedis</taxon>
        <taxon>Candidatus Limivivens</taxon>
    </lineage>
</organism>
<sequence length="303" mass="33848">MMAANFEYYKIFYYVAKYQNFTLAAKALLSSQPSVSRCMQNLEMELGCRLFVRSKRGVTLTAEGAQLYHDIAPACEQIFRGEENIGSALGFENGSVYIGVTETALHCFLLEHLEEFHREYPKVRLKLTSGTTPNTLADLKAGKTDLAVVTTPIREDACFKITTVKKSQDILAGGPSYQSLSGRTVPLKDVQQYPLVCLADNTMTYSLYKELYAASGLIFKPEIELATADLMVPVIKHGLGIGFVPKALVEEELKNGEMVEIHIQEKIPPREIIMLENQHHPLSAAARELIKLLRHHIQTEGEL</sequence>
<proteinExistence type="inferred from homology"/>
<dbReference type="Pfam" id="PF00126">
    <property type="entry name" value="HTH_1"/>
    <property type="match status" value="1"/>
</dbReference>
<evidence type="ECO:0000259" key="5">
    <source>
        <dbReference type="PROSITE" id="PS50931"/>
    </source>
</evidence>
<keyword evidence="3" id="KW-0238">DNA-binding</keyword>
<evidence type="ECO:0000256" key="2">
    <source>
        <dbReference type="ARBA" id="ARBA00023015"/>
    </source>
</evidence>
<comment type="caution">
    <text evidence="6">The sequence shown here is derived from an EMBL/GenBank/DDBJ whole genome shotgun (WGS) entry which is preliminary data.</text>
</comment>
<dbReference type="GO" id="GO:0003700">
    <property type="term" value="F:DNA-binding transcription factor activity"/>
    <property type="evidence" value="ECO:0007669"/>
    <property type="project" value="InterPro"/>
</dbReference>
<accession>A0A9D0ZUZ1</accession>